<name>A0A2P5DPX3_PARAD</name>
<accession>A0A2P5DPX3</accession>
<evidence type="ECO:0000256" key="1">
    <source>
        <dbReference type="SAM" id="MobiDB-lite"/>
    </source>
</evidence>
<feature type="non-terminal residue" evidence="2">
    <location>
        <position position="1"/>
    </location>
</feature>
<gene>
    <name evidence="2" type="ORF">PanWU01x14_043040</name>
</gene>
<sequence length="152" mass="17071">ETPSHQNPQASPLTQLTDSQLLQNIQTIHQTRGARHVHSHRRAQVSQHHLLHGGRRGGERRVVEQLDCPLETPRRVPELVPHHCLVRVLNQGEVVEPNPVIRDPISANEEPAQEEEVSRDRHHHCISDQHVGDQAGEEHNQGVSGPERAGDD</sequence>
<feature type="region of interest" description="Disordered" evidence="1">
    <location>
        <begin position="99"/>
        <end position="152"/>
    </location>
</feature>
<organism evidence="2 3">
    <name type="scientific">Parasponia andersonii</name>
    <name type="common">Sponia andersonii</name>
    <dbReference type="NCBI Taxonomy" id="3476"/>
    <lineage>
        <taxon>Eukaryota</taxon>
        <taxon>Viridiplantae</taxon>
        <taxon>Streptophyta</taxon>
        <taxon>Embryophyta</taxon>
        <taxon>Tracheophyta</taxon>
        <taxon>Spermatophyta</taxon>
        <taxon>Magnoliopsida</taxon>
        <taxon>eudicotyledons</taxon>
        <taxon>Gunneridae</taxon>
        <taxon>Pentapetalae</taxon>
        <taxon>rosids</taxon>
        <taxon>fabids</taxon>
        <taxon>Rosales</taxon>
        <taxon>Cannabaceae</taxon>
        <taxon>Parasponia</taxon>
    </lineage>
</organism>
<comment type="caution">
    <text evidence="2">The sequence shown here is derived from an EMBL/GenBank/DDBJ whole genome shotgun (WGS) entry which is preliminary data.</text>
</comment>
<dbReference type="Proteomes" id="UP000237105">
    <property type="component" value="Unassembled WGS sequence"/>
</dbReference>
<dbReference type="OrthoDB" id="10322616at2759"/>
<protein>
    <submittedName>
        <fullName evidence="2">Uncharacterized protein</fullName>
    </submittedName>
</protein>
<dbReference type="AlphaFoldDB" id="A0A2P5DPX3"/>
<evidence type="ECO:0000313" key="3">
    <source>
        <dbReference type="Proteomes" id="UP000237105"/>
    </source>
</evidence>
<keyword evidence="3" id="KW-1185">Reference proteome</keyword>
<proteinExistence type="predicted"/>
<reference evidence="3" key="1">
    <citation type="submission" date="2016-06" db="EMBL/GenBank/DDBJ databases">
        <title>Parallel loss of symbiosis genes in relatives of nitrogen-fixing non-legume Parasponia.</title>
        <authorList>
            <person name="Van Velzen R."/>
            <person name="Holmer R."/>
            <person name="Bu F."/>
            <person name="Rutten L."/>
            <person name="Van Zeijl A."/>
            <person name="Liu W."/>
            <person name="Santuari L."/>
            <person name="Cao Q."/>
            <person name="Sharma T."/>
            <person name="Shen D."/>
            <person name="Roswanjaya Y."/>
            <person name="Wardhani T."/>
            <person name="Kalhor M.S."/>
            <person name="Jansen J."/>
            <person name="Van den Hoogen J."/>
            <person name="Gungor B."/>
            <person name="Hartog M."/>
            <person name="Hontelez J."/>
            <person name="Verver J."/>
            <person name="Yang W.-C."/>
            <person name="Schijlen E."/>
            <person name="Repin R."/>
            <person name="Schilthuizen M."/>
            <person name="Schranz E."/>
            <person name="Heidstra R."/>
            <person name="Miyata K."/>
            <person name="Fedorova E."/>
            <person name="Kohlen W."/>
            <person name="Bisseling T."/>
            <person name="Smit S."/>
            <person name="Geurts R."/>
        </authorList>
    </citation>
    <scope>NUCLEOTIDE SEQUENCE [LARGE SCALE GENOMIC DNA]</scope>
    <source>
        <strain evidence="3">cv. WU1-14</strain>
    </source>
</reference>
<evidence type="ECO:0000313" key="2">
    <source>
        <dbReference type="EMBL" id="PON75337.1"/>
    </source>
</evidence>
<feature type="compositionally biased region" description="Basic and acidic residues" evidence="1">
    <location>
        <begin position="125"/>
        <end position="140"/>
    </location>
</feature>
<dbReference type="EMBL" id="JXTB01000024">
    <property type="protein sequence ID" value="PON75337.1"/>
    <property type="molecule type" value="Genomic_DNA"/>
</dbReference>